<accession>A0A537IW70</accession>
<dbReference type="PANTHER" id="PTHR40083">
    <property type="entry name" value="UPF0122 PROTEIN CBO2450/CLC_2298"/>
    <property type="match status" value="1"/>
</dbReference>
<evidence type="ECO:0000313" key="3">
    <source>
        <dbReference type="EMBL" id="TMI75569.1"/>
    </source>
</evidence>
<dbReference type="PANTHER" id="PTHR40083:SF1">
    <property type="entry name" value="UPF0122 PROTEIN YLXM"/>
    <property type="match status" value="1"/>
</dbReference>
<sequence length="118" mass="13542">MWVVRLIEAYGRLLTAHQQRILRLYYLDDLSLGEIAERLHVTRQAVFDGLRRSLRELRRVEASVKLVQVRDGGARRQQTIAARLDALEQAISRLGAQVDARMLRRVTAALAAVRRAIR</sequence>
<proteinExistence type="inferred from homology"/>
<gene>
    <name evidence="3" type="ORF">E6H05_06320</name>
</gene>
<comment type="caution">
    <text evidence="3">The sequence shown here is derived from an EMBL/GenBank/DDBJ whole genome shotgun (WGS) entry which is preliminary data.</text>
</comment>
<dbReference type="InterPro" id="IPR036388">
    <property type="entry name" value="WH-like_DNA-bd_sf"/>
</dbReference>
<protein>
    <submittedName>
        <fullName evidence="3">Uncharacterized protein</fullName>
    </submittedName>
</protein>
<reference evidence="3 4" key="1">
    <citation type="journal article" date="2019" name="Nat. Microbiol.">
        <title>Mediterranean grassland soil C-N compound turnover is dependent on rainfall and depth, and is mediated by genomically divergent microorganisms.</title>
        <authorList>
            <person name="Diamond S."/>
            <person name="Andeer P.F."/>
            <person name="Li Z."/>
            <person name="Crits-Christoph A."/>
            <person name="Burstein D."/>
            <person name="Anantharaman K."/>
            <person name="Lane K.R."/>
            <person name="Thomas B.C."/>
            <person name="Pan C."/>
            <person name="Northen T.R."/>
            <person name="Banfield J.F."/>
        </authorList>
    </citation>
    <scope>NUCLEOTIDE SEQUENCE [LARGE SCALE GENOMIC DNA]</scope>
    <source>
        <strain evidence="3">NP_8</strain>
    </source>
</reference>
<organism evidence="3 4">
    <name type="scientific">Candidatus Segetimicrobium genomatis</name>
    <dbReference type="NCBI Taxonomy" id="2569760"/>
    <lineage>
        <taxon>Bacteria</taxon>
        <taxon>Bacillati</taxon>
        <taxon>Candidatus Sysuimicrobiota</taxon>
        <taxon>Candidatus Sysuimicrobiia</taxon>
        <taxon>Candidatus Sysuimicrobiales</taxon>
        <taxon>Candidatus Segetimicrobiaceae</taxon>
        <taxon>Candidatus Segetimicrobium</taxon>
    </lineage>
</organism>
<dbReference type="InterPro" id="IPR007394">
    <property type="entry name" value="UPF0122"/>
</dbReference>
<dbReference type="EMBL" id="VBAP01000043">
    <property type="protein sequence ID" value="TMI75569.1"/>
    <property type="molecule type" value="Genomic_DNA"/>
</dbReference>
<dbReference type="Gene3D" id="1.10.10.10">
    <property type="entry name" value="Winged helix-like DNA-binding domain superfamily/Winged helix DNA-binding domain"/>
    <property type="match status" value="1"/>
</dbReference>
<dbReference type="Pfam" id="PF04297">
    <property type="entry name" value="UPF0122"/>
    <property type="match status" value="1"/>
</dbReference>
<comment type="similarity">
    <text evidence="1">Belongs to the UPF0122 family.</text>
</comment>
<evidence type="ECO:0000256" key="2">
    <source>
        <dbReference type="ARBA" id="ARBA00024764"/>
    </source>
</evidence>
<dbReference type="AlphaFoldDB" id="A0A537IW70"/>
<comment type="function">
    <text evidence="2">Might take part in the signal recognition particle (SRP) pathway. This is inferred from the conservation of its genetic proximity to ftsY/ffh. May be a regulatory protein.</text>
</comment>
<dbReference type="InterPro" id="IPR013324">
    <property type="entry name" value="RNA_pol_sigma_r3/r4-like"/>
</dbReference>
<evidence type="ECO:0000313" key="4">
    <source>
        <dbReference type="Proteomes" id="UP000318834"/>
    </source>
</evidence>
<evidence type="ECO:0000256" key="1">
    <source>
        <dbReference type="ARBA" id="ARBA00008720"/>
    </source>
</evidence>
<dbReference type="Proteomes" id="UP000318834">
    <property type="component" value="Unassembled WGS sequence"/>
</dbReference>
<name>A0A537IW70_9BACT</name>
<dbReference type="SUPFAM" id="SSF88659">
    <property type="entry name" value="Sigma3 and sigma4 domains of RNA polymerase sigma factors"/>
    <property type="match status" value="1"/>
</dbReference>